<name>A0A1Q2M5L4_9GAMM</name>
<gene>
    <name evidence="8" type="ORF">Mag101_09370</name>
</gene>
<sequence>MPDVNVLGLLDGQGDGFNPAEWEQITNPNKRTDLQRLGKLFFYDMQVGSDGVQACASCHFNSGADIRTVNSMSPGLKRGDTSHQLLGVNKKLDVMDYGGLSSPRGLPISESALIGAGATPDQADGTPGALADSALLDAIAGDDVNDVVSSQGVRATTFTGLIPGSIQDAGILEDLDDGFDDSDDLFDGFPNKDPGFPNTVRRVEPRNTPTTYNAIFNQSSFWDGRADMFFNGVNTLGFRDPDATLRVYSGGNYAQEHSVLIPFSSLASQAVGPTGSDFEMEFIHRGGGGGDGYNLGRKMVNLTPLYGQWVNCNDSLLGSLAGCDPAEEQVRGINGYLYSDFIKDIFLEKFWGDGSGNDVCLTKASNFTQKVDMSNCDYSSENRTLMEVNFNLFWGLAVQAYEATLTTGNTIVDLMAGGMIDSNPDGNNGPETIIEHISSDGRTMVRLDIGKSRPPAGTPSRSFQMINGRFMIVMDWTGLQPDGDGVSFEDCSIMLPPSSTEVEATAAYDSCALKFAEFIHPKAETGSEAPNAPNQPESGTLLAGEPIGGCAPPYDSRVCEAAAATIANIDEGMGRFQAGATDCAECHASAEFTGATISGTTGFGVEPLPPGEEPPAILERMNTFENQGVYDAGFYNIAIRPTGEDLSVGDNITTTNGGVIPLSKAKLAQLMGMLPGDLPAPYDSPETKAVLQKIADSLQAGVGVGGVQIPTAPGNLTAKPFAMNLACDPDMGAVVCDPTVPSDDLVLRNGFFKTPTIRMTKFTGPFMHNGSKMNLRQVLEFYKTVVDFDLSDDKRFGVANLNLHNLDAGLRIVDVGADREAAMVEMMETGLTDWGAAYQEGKFDHPQICVPNGHDGKGRTKLANIAAVGTDGNTTRIITFQEMLEEVTGFANDLTEPCDMDIANPNGKSKIEVPYAAP</sequence>
<dbReference type="InterPro" id="IPR051395">
    <property type="entry name" value="Cytochrome_c_Peroxidase/MauG"/>
</dbReference>
<keyword evidence="3" id="KW-0732">Signal</keyword>
<evidence type="ECO:0000256" key="5">
    <source>
        <dbReference type="ARBA" id="ARBA00023004"/>
    </source>
</evidence>
<evidence type="ECO:0000256" key="4">
    <source>
        <dbReference type="ARBA" id="ARBA00023002"/>
    </source>
</evidence>
<evidence type="ECO:0000313" key="9">
    <source>
        <dbReference type="Proteomes" id="UP000188219"/>
    </source>
</evidence>
<dbReference type="GO" id="GO:0046872">
    <property type="term" value="F:metal ion binding"/>
    <property type="evidence" value="ECO:0007669"/>
    <property type="project" value="UniProtKB-KW"/>
</dbReference>
<evidence type="ECO:0000256" key="3">
    <source>
        <dbReference type="ARBA" id="ARBA00022729"/>
    </source>
</evidence>
<dbReference type="eggNOG" id="COG1858">
    <property type="taxonomic scope" value="Bacteria"/>
</dbReference>
<evidence type="ECO:0000313" key="8">
    <source>
        <dbReference type="EMBL" id="AQQ67828.1"/>
    </source>
</evidence>
<dbReference type="KEGG" id="maga:Mag101_09370"/>
<dbReference type="GO" id="GO:0009055">
    <property type="term" value="F:electron transfer activity"/>
    <property type="evidence" value="ECO:0007669"/>
    <property type="project" value="InterPro"/>
</dbReference>
<dbReference type="PANTHER" id="PTHR30600:SF10">
    <property type="entry name" value="BLL6722 PROTEIN"/>
    <property type="match status" value="1"/>
</dbReference>
<dbReference type="InterPro" id="IPR036909">
    <property type="entry name" value="Cyt_c-like_dom_sf"/>
</dbReference>
<protein>
    <recommendedName>
        <fullName evidence="7">Cytochrome c domain-containing protein</fullName>
    </recommendedName>
</protein>
<dbReference type="GO" id="GO:0004130">
    <property type="term" value="F:cytochrome-c peroxidase activity"/>
    <property type="evidence" value="ECO:0007669"/>
    <property type="project" value="TreeGrafter"/>
</dbReference>
<dbReference type="STRING" id="260552.Mag101_09370"/>
<dbReference type="GO" id="GO:0020037">
    <property type="term" value="F:heme binding"/>
    <property type="evidence" value="ECO:0007669"/>
    <property type="project" value="InterPro"/>
</dbReference>
<keyword evidence="9" id="KW-1185">Reference proteome</keyword>
<evidence type="ECO:0000256" key="2">
    <source>
        <dbReference type="ARBA" id="ARBA00022723"/>
    </source>
</evidence>
<proteinExistence type="predicted"/>
<dbReference type="AlphaFoldDB" id="A0A1Q2M5L4"/>
<dbReference type="Proteomes" id="UP000188219">
    <property type="component" value="Chromosome"/>
</dbReference>
<accession>A0A1Q2M5L4</accession>
<keyword evidence="5 6" id="KW-0408">Iron</keyword>
<keyword evidence="2 6" id="KW-0479">Metal-binding</keyword>
<evidence type="ECO:0000256" key="1">
    <source>
        <dbReference type="ARBA" id="ARBA00022617"/>
    </source>
</evidence>
<keyword evidence="1 6" id="KW-0349">Heme</keyword>
<dbReference type="Gene3D" id="1.10.760.10">
    <property type="entry name" value="Cytochrome c-like domain"/>
    <property type="match status" value="2"/>
</dbReference>
<evidence type="ECO:0000256" key="6">
    <source>
        <dbReference type="PROSITE-ProRule" id="PRU00433"/>
    </source>
</evidence>
<evidence type="ECO:0000259" key="7">
    <source>
        <dbReference type="PROSITE" id="PS51007"/>
    </source>
</evidence>
<reference evidence="8" key="1">
    <citation type="submission" date="2017-02" db="EMBL/GenBank/DDBJ databases">
        <title>Genome of Microbulbifer agarilyticus GP101.</title>
        <authorList>
            <person name="Jung J."/>
            <person name="Bae S.S."/>
            <person name="Baek K."/>
        </authorList>
    </citation>
    <scope>NUCLEOTIDE SEQUENCE [LARGE SCALE GENOMIC DNA]</scope>
    <source>
        <strain evidence="8">GP101</strain>
    </source>
</reference>
<dbReference type="GO" id="GO:0030313">
    <property type="term" value="C:cell envelope"/>
    <property type="evidence" value="ECO:0007669"/>
    <property type="project" value="UniProtKB-SubCell"/>
</dbReference>
<dbReference type="RefSeq" id="WP_198039952.1">
    <property type="nucleotide sequence ID" value="NZ_CP019650.1"/>
</dbReference>
<dbReference type="EMBL" id="CP019650">
    <property type="protein sequence ID" value="AQQ67828.1"/>
    <property type="molecule type" value="Genomic_DNA"/>
</dbReference>
<feature type="domain" description="Cytochrome c" evidence="7">
    <location>
        <begin position="567"/>
        <end position="739"/>
    </location>
</feature>
<dbReference type="PROSITE" id="PS51007">
    <property type="entry name" value="CYTC"/>
    <property type="match status" value="1"/>
</dbReference>
<dbReference type="InterPro" id="IPR009056">
    <property type="entry name" value="Cyt_c-like_dom"/>
</dbReference>
<dbReference type="SUPFAM" id="SSF46626">
    <property type="entry name" value="Cytochrome c"/>
    <property type="match status" value="2"/>
</dbReference>
<organism evidence="8 9">
    <name type="scientific">Microbulbifer agarilyticus</name>
    <dbReference type="NCBI Taxonomy" id="260552"/>
    <lineage>
        <taxon>Bacteria</taxon>
        <taxon>Pseudomonadati</taxon>
        <taxon>Pseudomonadota</taxon>
        <taxon>Gammaproteobacteria</taxon>
        <taxon>Cellvibrionales</taxon>
        <taxon>Microbulbiferaceae</taxon>
        <taxon>Microbulbifer</taxon>
    </lineage>
</organism>
<keyword evidence="4" id="KW-0560">Oxidoreductase</keyword>
<dbReference type="PANTHER" id="PTHR30600">
    <property type="entry name" value="CYTOCHROME C PEROXIDASE-RELATED"/>
    <property type="match status" value="1"/>
</dbReference>